<keyword evidence="3" id="KW-0963">Cytoplasm</keyword>
<accession>A0ABN8LB95</accession>
<evidence type="ECO:0000256" key="5">
    <source>
        <dbReference type="ARBA" id="ARBA00022737"/>
    </source>
</evidence>
<keyword evidence="9 14" id="KW-0175">Coiled coil</keyword>
<dbReference type="Gene3D" id="1.20.140.100">
    <property type="entry name" value="Dynein heavy chain, N-terminal domain 2"/>
    <property type="match status" value="1"/>
</dbReference>
<keyword evidence="10" id="KW-0969">Cilium</keyword>
<evidence type="ECO:0000256" key="15">
    <source>
        <dbReference type="SAM" id="MobiDB-lite"/>
    </source>
</evidence>
<dbReference type="InterPro" id="IPR003593">
    <property type="entry name" value="AAA+_ATPase"/>
</dbReference>
<reference evidence="17" key="1">
    <citation type="submission" date="2021-12" db="EMBL/GenBank/DDBJ databases">
        <authorList>
            <person name="King R."/>
        </authorList>
    </citation>
    <scope>NUCLEOTIDE SEQUENCE</scope>
</reference>
<dbReference type="Gene3D" id="3.20.180.20">
    <property type="entry name" value="Dynein heavy chain, N-terminal domain 2"/>
    <property type="match status" value="1"/>
</dbReference>
<dbReference type="InterPro" id="IPR027417">
    <property type="entry name" value="P-loop_NTPase"/>
</dbReference>
<evidence type="ECO:0000313" key="18">
    <source>
        <dbReference type="Proteomes" id="UP001153292"/>
    </source>
</evidence>
<comment type="subcellular location">
    <subcellularLocation>
        <location evidence="1">Cytoplasm</location>
        <location evidence="1">Cytoskeleton</location>
        <location evidence="1">Cilium axoneme</location>
    </subcellularLocation>
</comment>
<keyword evidence="12" id="KW-0206">Cytoskeleton</keyword>
<dbReference type="InterPro" id="IPR041589">
    <property type="entry name" value="DNAH3_AAA_lid_1"/>
</dbReference>
<evidence type="ECO:0000256" key="3">
    <source>
        <dbReference type="ARBA" id="ARBA00022490"/>
    </source>
</evidence>
<dbReference type="InterPro" id="IPR024743">
    <property type="entry name" value="Dynein_HC_stalk"/>
</dbReference>
<keyword evidence="4" id="KW-0493">Microtubule</keyword>
<evidence type="ECO:0000256" key="2">
    <source>
        <dbReference type="ARBA" id="ARBA00008887"/>
    </source>
</evidence>
<dbReference type="Gene3D" id="1.10.8.1220">
    <property type="match status" value="1"/>
</dbReference>
<dbReference type="Pfam" id="PF12781">
    <property type="entry name" value="AAA_9"/>
    <property type="match status" value="1"/>
</dbReference>
<evidence type="ECO:0000256" key="10">
    <source>
        <dbReference type="ARBA" id="ARBA00023069"/>
    </source>
</evidence>
<dbReference type="Pfam" id="PF17857">
    <property type="entry name" value="AAA_lid_1"/>
    <property type="match status" value="1"/>
</dbReference>
<evidence type="ECO:0000256" key="12">
    <source>
        <dbReference type="ARBA" id="ARBA00023212"/>
    </source>
</evidence>
<dbReference type="Gene3D" id="1.10.8.720">
    <property type="entry name" value="Region D6 of dynein motor"/>
    <property type="match status" value="1"/>
</dbReference>
<dbReference type="Gene3D" id="1.10.8.710">
    <property type="match status" value="1"/>
</dbReference>
<dbReference type="Gene3D" id="1.10.287.2620">
    <property type="match status" value="1"/>
</dbReference>
<keyword evidence="13" id="KW-0966">Cell projection</keyword>
<gene>
    <name evidence="17" type="ORF">CHILSU_LOCUS8691</name>
</gene>
<dbReference type="Gene3D" id="3.40.50.300">
    <property type="entry name" value="P-loop containing nucleotide triphosphate hydrolases"/>
    <property type="match status" value="5"/>
</dbReference>
<dbReference type="InterPro" id="IPR006141">
    <property type="entry name" value="Intein_N"/>
</dbReference>
<dbReference type="InterPro" id="IPR004273">
    <property type="entry name" value="Dynein_heavy_D6_P-loop"/>
</dbReference>
<feature type="compositionally biased region" description="Low complexity" evidence="15">
    <location>
        <begin position="14"/>
        <end position="33"/>
    </location>
</feature>
<keyword evidence="8" id="KW-0243">Dynein</keyword>
<feature type="coiled-coil region" evidence="14">
    <location>
        <begin position="3275"/>
        <end position="3302"/>
    </location>
</feature>
<name>A0ABN8LB95_CHISP</name>
<dbReference type="InterPro" id="IPR035699">
    <property type="entry name" value="AAA_6"/>
</dbReference>
<dbReference type="Pfam" id="PF08393">
    <property type="entry name" value="DHC_N2"/>
    <property type="match status" value="1"/>
</dbReference>
<dbReference type="InterPro" id="IPR041658">
    <property type="entry name" value="AAA_lid_11"/>
</dbReference>
<dbReference type="Proteomes" id="UP001153292">
    <property type="component" value="Chromosome 4"/>
</dbReference>
<evidence type="ECO:0000256" key="1">
    <source>
        <dbReference type="ARBA" id="ARBA00004430"/>
    </source>
</evidence>
<dbReference type="Gene3D" id="3.10.490.20">
    <property type="match status" value="1"/>
</dbReference>
<dbReference type="Pfam" id="PF17852">
    <property type="entry name" value="Dynein_AAA_lid"/>
    <property type="match status" value="1"/>
</dbReference>
<keyword evidence="11" id="KW-0505">Motor protein</keyword>
<dbReference type="InterPro" id="IPR042228">
    <property type="entry name" value="Dynein_linker_3"/>
</dbReference>
<feature type="compositionally biased region" description="Basic and acidic residues" evidence="15">
    <location>
        <begin position="35"/>
        <end position="45"/>
    </location>
</feature>
<feature type="domain" description="AAA+ ATPase" evidence="16">
    <location>
        <begin position="2642"/>
        <end position="2790"/>
    </location>
</feature>
<dbReference type="InterPro" id="IPR042219">
    <property type="entry name" value="AAA_lid_11_sf"/>
</dbReference>
<evidence type="ECO:0000256" key="11">
    <source>
        <dbReference type="ARBA" id="ARBA00023175"/>
    </source>
</evidence>
<evidence type="ECO:0000256" key="6">
    <source>
        <dbReference type="ARBA" id="ARBA00022741"/>
    </source>
</evidence>
<sequence length="4686" mass="538223">MSAEGGEAPPPDAGPADNDAGEAAAVDAAAAAASGDRESDVAETGERIDEIVRRISNKQSTLFRASGDQEVVVVDRTALEAILDLGSRLQDIQKKSKISMSTLALAQDSYKQKQAKAKEARNNRMGGIKTQSRFLLENAASILDKSVDYVLEGVFDADVHIELLDSAVVEGGRNCIVLCDALLPPVKMETGRFIPNQKTWMERTYISDASSIATQGQCIAMYRIKNKVIDMKNVAEDYYLVFFDMNPETENVVSGIFKTMREVYVPALKACKAWGDINPPNPRSEDIIKTYISKIMLFIDYLAKTKIDLDCCTKFKINLILYEEELSDQEKMKAAITKTHVLEEICSYVKQWVKQITMVLVQSQQLRREPSNIGPLAELDHWRRQLTSFTSIIEHIKSDACQMYIHTLLRAKSKLIKKWRLLDNQVTDYYNEAYDNVKYLYALEKYCEPLYRCDPLTMQQYIPGLLYTVRMIFATSRYYNTTKQISTLLVKVTNQILNMCMDYMTNNGKKTIWNQDKLNFIKKAKLCLGLYSFYRECYSETQKEMMEAADERPFDCSEMYIFGKFETFRKRLLKIIDLFQTYITYYVLNKSTLEGIEEYAANVNKLFKQISTKTYDALDHRRPDFDKDYKIYKDAIANQELLLENFMISSVNKCPTTEIALHLLARFEKLKLDCLYLEDQYYDLISTYTSEIESIRDRYNEERENPELPRNMPPVAGRVMWIRFYDKNIKGPMEEFKKQELIITHMNTQRCIKLFNVMSIVFTEFELIYHDAWAENVGQVRLGLIAPLLIRHPTTNLYIVNFNLFIPECIREVEYMWQLGLSVPDGAQIVAFCKDKILGDFERMKYLVERNNAIRRSMPKLYLPLLRAQLIKLEKAFQPGLSTITWTSLEIPAYCENIAKVLDEVDLFVKEVVDMKEARIDTILQSITKTLLVYLPEQAVDPTVFYEDNLVRRDEIANELQQKSWNAEVAVIELINKFLDSVPSKQIKDLKDNWLDIEKALKQVTSATRVFPEDAAFMEIENPDRFDIVPTLNECNELFAYFATKCLEALIKCTRQSLDILRRRASVSSFLTMTTDPEEQKKLNPLMLTMMYLAIPRILIKPTLEEIQSSFSQVVLNCVMDIHRNVFMWGQQELLKKQKSTGASLLATRSISGSRTGSTMGGIRNYFRMVSEHKDIVRSVMALQGMMYMYKPDIEKLLKTYGRFAHLWAEDRVQQVQDFVDSNPLNVIIRDMLKKYENQTEEVLNLPERHIIGSIEINMDKIKLALHLESIEWKRILGKLLSHAYKERVTKMMQFIKDRMKTMSKKIKDLDDVRVAMMCLEMIREEFIGMDMELDLIEESYATFYQFNIDIPKDDADLVHGLRYAFQTMLTTSQQVQQRIVDMQGPLQKELTEGVDSFLSDVLKFDADYDSFGPMTPGLSAREASDRVIMFQARFDELWRRFEMYSSGEKLFGMEVKDYPILHVKKKEFNLLSKLYSLYLAVMNTIDGYFETPWNEIDIEQIVQQLADFDIRCRKLPRAMKDWPAYIELKDKIDDFNQTCPLLELMADKSMKDRHWRRLEKLLNCVLDVESESFTLANVMEAPLLKNKEDVEDICISAVKEKDIEAKLKQVIADWAVIDLTFAPFKNRGELLIKPQDTLDIITLLEDSLMILNSLASNRYNAPFKKDIVLWINKLVGTSEILEKWLQVQNLWMYLEAVFVGGDIAKQLPAEAKRFSTIDKTYVKIMYRARDIVNCVETCTSDDTLKQLLPHLFEQLEACQKSLTGYLETKRLIFPRFFFVSDPVLLEILGQASDPHSIQPHLPSIFDAMYTVDFDDKERIINMNSDNGETIPLDRPVACLGGVEIWLNVLLDTMKDTVRNVIANIAQTMSGDPEFEFLSGFWHFPGQAGLLGMQILWTSDGEYALKKARVDKFIMRLTNQKNLDLLNGLIDQTVRDLDPLDRTRIETMITIHVHQRDIFDDLVKMRIKSPIDFEWQKQARFYYYEDTDDCVVSITDVDFLYQNEYLGITERLVITPLTDRCYITLSQAIGMSMGGAPAGPAGTGKTETTKDMARTLGKLVIVFNCSDQMDFRGLGRIYKGLAQSGTWGCFDEFNRIELPVLSVAAQQIYICLTARREKKEFFIFSDGDTVSLNPEFAFIITMNPGYAGRQELPENLKIQFRSVAMMVPDRQIIIRVKLASCGFKENILLARKFFTLYKLCEEQLSKQVHYDFGLRNILSVLRTMGAQKRANPESTEENIMMRVLKEMNVSKLVDEDEPLFVSLIEDLFPGIKLTQTVQREMQRAIAVVTERTGLVNHPDWNLKIIQLFETSLVRHGLMTMGPTGSGKTTCIHTLMAALTVIGKPHREMRMNPKAITAPQMFGRLDVATNDWTDGIFSTLWRRALKVKKSDTTWIVLDGPVDAVWIENLNSVLDDNKTLTLANGDRITMAQNSKLVFEPDNVDNASPATVSRMGMVFLSSSVLKWQPILEGWLKTRSQKESDAFRNAFNKVYDAVHVFVQQKLTTKMKLLEAIYIRQCIDVLIGLLQIEIPGGKIHTDRHLERLFIFAMMWSLGAVLELDARTLMAEFMMKLPVKMDWPGAKSKEWVMPFEYMVTETGVWLHWSESVEDYIYPSDSIPEYASILVPNVDNVCISFLIDTIAKQNKAVLLIGEQGTAKTVMLKSYMTKYDNEVKLFKMINFSSATTPNMFQRIIESYVEKRVGMTYGPPGGRSMTVFVDDINMPVVNEWGDQVTNEIVRQMMECGGFYSLDKPGDFITIAGIQMFGAMIHPGGGRNDIPPRLKRQFNIFNCTLPSTVSMDRIFETISAGYFCKSRFDKKIVDFMPKLVPVTRIIWQQTKTKMLPTPAKFHYVFNLRDLSRIWEGILFIKKEELQSINTALKLWFHECLRVISDRFTTFEDKDWFVANFWKTASQELPDVVSEFPTEETFFVNFLREPVDPTGEEDEEDFSTDAPKIYEELPSWDFVLSKLAGFQDLFNEQIRGAHLDLVFFHDAMVHLFIISRIINTPRGNALLVGVGGSGKQSLTKLASHIANFSFYQITLTRSYNVSNFMDDIKILYRIAGLQGRGISFIFTDNDIKDEQFLEFLNNILSSGEIANLFPKDEMDEILNELTPIMKKYAPKRIPVPDVLYEYFIMRSRANLHVVLCFSPVGEKFRSRALKFPGLISGSVMDWFQKWPREALIEVAHHFLHDFKVVCSAEAKTQLIEIMGMVQDNVADTCITYYDRFRRQAHVTPKSYLSFLAGYKVLYNEKHDNIAEMAKRMTTGLDKLVEAAASVDILKKELELKEVEIKEATAKAEEVLAAVADSQAAAEVVKAEVLEVKDRAVKLVSVIAAETAIAEEKLAAAKPALDAAEAALQTINAADIATVRKLGKPPFLITLIMDAVILLFRKKIDPIRPDPEKQFLTASWAESLKVMADTRFLNNLKFYPKDEINAEMVDLLQPYFNFPQYTFEAAKVACGNVAGLISWTIAMAQFYSVNKDVLPLKANLAVMQGKYQAAKKELDAAEAQLEAKERELADVQRQFDEAMTLKQAVLDDAAKCQQKMDAATALINGLSGERIRWTEQSALFKSEIERLVGDILLLVGFLSYSGPFNQEFRNHLITCWLSELLKRKIPVSMNLNITEQLTDTATIGEWNLCGLPTDELSIQNGIIVTKASRFPLLIDPQTQGKIWIKNMERYNDLIVTTLNHKYFRNHIEDCVSLGRPLLIEDVAEELDPALDNILERNYIKIGSSFKVKLGDKEIDVTAGHRIYITTKLPNPAYTPEVSARTSIIDFTVTMQGLEDQLLGRVILTEKAEMEAERTQLIMDVTANRRKMQELEANLLHKLTTIQGSLVEDVSLIQVLNITKATATEVKEKLDVAKETEMKINLAREEFRPVATRGSVLYFLICNMSLVCNMYQTSLAQFLERFDISMERSPQSPITSRRIGFIIDYLTFDVFKYISRGFYEVHKYLFTLLLTLKIDMQKEYVSYEEFQTFIKGGAALDLNACPPKPFKWVTDMSWLNLVQLSSLRQFTNILNQVCNNEKGWKSWFDKEAPEDEPLPDGYHTLDVFRKLLIVRAWCPDRTLAQSLKYVEYSMGSRYTEAVIVNYEHMVLESRPLVPLIGFLAMGSDPTPSIETTAKRMECVCSSISMGQGQEIHARKLIDRALKEGLWVLLQNCHLGLEYMVEVMEQFGELEKDTEKIHETFRLFITTEVHPKFPITMLQMSIKYTCEPPSGIKASLMRTYDSMSQDFLDYSDSPFYLPLIYVISFLHTVVQERRKFGPLGWNIPYEFNSADWLASCMFVQNHLDSLEPGQGISWTTVRYMVSAVQYGGRVTDDYDNRLLVTFTKVWFSDQLFSDDFQFYKGYGIMKFKNIAEYIEEIEKMKTVDPPQAYGLHTNADITYQRNVTQDLLDTILSIQPKESSSGGGETREASVYRQSKEMLEKVPPNFDPHEVKERLKLYGMYNSMVIFLRQEIDRMQKVISLVRTTLKDLLLAIDGTIIMNEALRDSLDNIYDAKVPNIWLRSSWSSSTLGFWFTEFLERNIQFSTWCFQARPFSFWMTGFFNPQGFLTAMRQEVTRAHKGWALDMVSLHNDVTKNIYEEIKAPPAEGVFIHGLFLDGAGWDRRNLRLCESTLKMLYTALPVVHVYAINSTAPKDPKLYQCPVYKKPVRTGLTFITPLWLPTIKNPDHWILRGVAILCDIK</sequence>
<dbReference type="InterPro" id="IPR043157">
    <property type="entry name" value="Dynein_AAA1S"/>
</dbReference>
<evidence type="ECO:0000256" key="8">
    <source>
        <dbReference type="ARBA" id="ARBA00023017"/>
    </source>
</evidence>
<dbReference type="PANTHER" id="PTHR46532:SF4">
    <property type="entry name" value="AAA+ ATPASE DOMAIN-CONTAINING PROTEIN"/>
    <property type="match status" value="1"/>
</dbReference>
<feature type="region of interest" description="Disordered" evidence="15">
    <location>
        <begin position="1"/>
        <end position="45"/>
    </location>
</feature>
<dbReference type="EMBL" id="OU963897">
    <property type="protein sequence ID" value="CAH2989320.1"/>
    <property type="molecule type" value="Genomic_DNA"/>
</dbReference>
<dbReference type="Pfam" id="PF03028">
    <property type="entry name" value="Dynein_heavy"/>
    <property type="match status" value="1"/>
</dbReference>
<dbReference type="Gene3D" id="6.10.140.1060">
    <property type="match status" value="1"/>
</dbReference>
<dbReference type="InterPro" id="IPR042222">
    <property type="entry name" value="Dynein_2_N"/>
</dbReference>
<dbReference type="SMART" id="SM00382">
    <property type="entry name" value="AAA"/>
    <property type="match status" value="3"/>
</dbReference>
<feature type="domain" description="AAA+ ATPase" evidence="16">
    <location>
        <begin position="2315"/>
        <end position="2528"/>
    </location>
</feature>
<dbReference type="Gene3D" id="1.20.1270.280">
    <property type="match status" value="1"/>
</dbReference>
<evidence type="ECO:0000256" key="13">
    <source>
        <dbReference type="ARBA" id="ARBA00023273"/>
    </source>
</evidence>
<feature type="domain" description="AAA+ ATPase" evidence="16">
    <location>
        <begin position="2034"/>
        <end position="2178"/>
    </location>
</feature>
<dbReference type="Gene3D" id="1.20.58.1120">
    <property type="match status" value="1"/>
</dbReference>
<dbReference type="PANTHER" id="PTHR46532">
    <property type="entry name" value="MALE FERTILITY FACTOR KL5"/>
    <property type="match status" value="1"/>
</dbReference>
<dbReference type="Pfam" id="PF12780">
    <property type="entry name" value="AAA_8"/>
    <property type="match status" value="1"/>
</dbReference>
<dbReference type="Pfam" id="PF18198">
    <property type="entry name" value="AAA_lid_11"/>
    <property type="match status" value="1"/>
</dbReference>
<feature type="coiled-coil region" evidence="14">
    <location>
        <begin position="3488"/>
        <end position="3529"/>
    </location>
</feature>
<dbReference type="InterPro" id="IPR043160">
    <property type="entry name" value="Dynein_C_barrel"/>
</dbReference>
<proteinExistence type="inferred from homology"/>
<evidence type="ECO:0000256" key="14">
    <source>
        <dbReference type="SAM" id="Coils"/>
    </source>
</evidence>
<evidence type="ECO:0000259" key="16">
    <source>
        <dbReference type="SMART" id="SM00382"/>
    </source>
</evidence>
<dbReference type="InterPro" id="IPR013594">
    <property type="entry name" value="Dynein_heavy_tail"/>
</dbReference>
<dbReference type="InterPro" id="IPR041466">
    <property type="entry name" value="Dynein_AAA5_ext"/>
</dbReference>
<evidence type="ECO:0000313" key="17">
    <source>
        <dbReference type="EMBL" id="CAH2989320.1"/>
    </source>
</evidence>
<dbReference type="Pfam" id="PF12777">
    <property type="entry name" value="MT"/>
    <property type="match status" value="1"/>
</dbReference>
<dbReference type="InterPro" id="IPR013602">
    <property type="entry name" value="Dynein_heavy_linker"/>
</dbReference>
<dbReference type="Gene3D" id="1.20.920.30">
    <property type="match status" value="1"/>
</dbReference>
<dbReference type="Pfam" id="PF18199">
    <property type="entry name" value="Dynein_C"/>
    <property type="match status" value="1"/>
</dbReference>
<keyword evidence="6" id="KW-0547">Nucleotide-binding</keyword>
<dbReference type="InterPro" id="IPR026983">
    <property type="entry name" value="DHC"/>
</dbReference>
<dbReference type="Pfam" id="PF12775">
    <property type="entry name" value="AAA_7"/>
    <property type="match status" value="1"/>
</dbReference>
<dbReference type="Pfam" id="PF12774">
    <property type="entry name" value="AAA_6"/>
    <property type="match status" value="1"/>
</dbReference>
<dbReference type="Gene3D" id="1.20.920.20">
    <property type="match status" value="1"/>
</dbReference>
<evidence type="ECO:0000256" key="7">
    <source>
        <dbReference type="ARBA" id="ARBA00022840"/>
    </source>
</evidence>
<keyword evidence="5" id="KW-0677">Repeat</keyword>
<evidence type="ECO:0000256" key="4">
    <source>
        <dbReference type="ARBA" id="ARBA00022701"/>
    </source>
</evidence>
<organism evidence="17 18">
    <name type="scientific">Chilo suppressalis</name>
    <name type="common">Asiatic rice borer moth</name>
    <dbReference type="NCBI Taxonomy" id="168631"/>
    <lineage>
        <taxon>Eukaryota</taxon>
        <taxon>Metazoa</taxon>
        <taxon>Ecdysozoa</taxon>
        <taxon>Arthropoda</taxon>
        <taxon>Hexapoda</taxon>
        <taxon>Insecta</taxon>
        <taxon>Pterygota</taxon>
        <taxon>Neoptera</taxon>
        <taxon>Endopterygota</taxon>
        <taxon>Lepidoptera</taxon>
        <taxon>Glossata</taxon>
        <taxon>Ditrysia</taxon>
        <taxon>Pyraloidea</taxon>
        <taxon>Crambidae</taxon>
        <taxon>Crambinae</taxon>
        <taxon>Chilo</taxon>
    </lineage>
</organism>
<protein>
    <recommendedName>
        <fullName evidence="16">AAA+ ATPase domain-containing protein</fullName>
    </recommendedName>
</protein>
<dbReference type="SUPFAM" id="SSF52540">
    <property type="entry name" value="P-loop containing nucleoside triphosphate hydrolases"/>
    <property type="match status" value="4"/>
</dbReference>
<dbReference type="Gene3D" id="1.10.472.130">
    <property type="match status" value="1"/>
</dbReference>
<keyword evidence="18" id="KW-1185">Reference proteome</keyword>
<dbReference type="Pfam" id="PF08385">
    <property type="entry name" value="DHC_N1"/>
    <property type="match status" value="1"/>
</dbReference>
<keyword evidence="7" id="KW-0067">ATP-binding</keyword>
<dbReference type="InterPro" id="IPR041228">
    <property type="entry name" value="Dynein_C"/>
</dbReference>
<dbReference type="InterPro" id="IPR035706">
    <property type="entry name" value="AAA_9"/>
</dbReference>
<evidence type="ECO:0000256" key="9">
    <source>
        <dbReference type="ARBA" id="ARBA00023054"/>
    </source>
</evidence>
<comment type="similarity">
    <text evidence="2">Belongs to the dynein heavy chain family.</text>
</comment>
<dbReference type="PROSITE" id="PS50817">
    <property type="entry name" value="INTEIN_N_TER"/>
    <property type="match status" value="1"/>
</dbReference>
<dbReference type="InterPro" id="IPR024317">
    <property type="entry name" value="Dynein_heavy_chain_D4_dom"/>
</dbReference>